<dbReference type="PANTHER" id="PTHR34309">
    <property type="entry name" value="SLR1406 PROTEIN"/>
    <property type="match status" value="1"/>
</dbReference>
<dbReference type="InterPro" id="IPR038084">
    <property type="entry name" value="PduO/GlcC-like_sf"/>
</dbReference>
<dbReference type="Gene3D" id="3.30.450.150">
    <property type="entry name" value="Haem-degrading domain"/>
    <property type="match status" value="1"/>
</dbReference>
<name>A0A832H5D2_9CYAN</name>
<organism evidence="1">
    <name type="scientific">Oscillatoriales cyanobacterium SpSt-402</name>
    <dbReference type="NCBI Taxonomy" id="2282168"/>
    <lineage>
        <taxon>Bacteria</taxon>
        <taxon>Bacillati</taxon>
        <taxon>Cyanobacteriota</taxon>
        <taxon>Cyanophyceae</taxon>
        <taxon>Oscillatoriophycideae</taxon>
        <taxon>Oscillatoriales</taxon>
    </lineage>
</organism>
<dbReference type="InterPro" id="IPR052517">
    <property type="entry name" value="GlcG_carb_metab_protein"/>
</dbReference>
<dbReference type="PANTHER" id="PTHR34309:SF1">
    <property type="entry name" value="PROTEIN GLCG"/>
    <property type="match status" value="1"/>
</dbReference>
<dbReference type="InterPro" id="IPR005624">
    <property type="entry name" value="PduO/GlcC-like"/>
</dbReference>
<dbReference type="EMBL" id="DSRD01000862">
    <property type="protein sequence ID" value="HGW95352.1"/>
    <property type="molecule type" value="Genomic_DNA"/>
</dbReference>
<reference evidence="1" key="1">
    <citation type="journal article" date="2020" name="mSystems">
        <title>Genome- and Community-Level Interaction Insights into Carbon Utilization and Element Cycling Functions of Hydrothermarchaeota in Hydrothermal Sediment.</title>
        <authorList>
            <person name="Zhou Z."/>
            <person name="Liu Y."/>
            <person name="Xu W."/>
            <person name="Pan J."/>
            <person name="Luo Z.H."/>
            <person name="Li M."/>
        </authorList>
    </citation>
    <scope>NUCLEOTIDE SEQUENCE [LARGE SCALE GENOMIC DNA]</scope>
    <source>
        <strain evidence="1">SpSt-402</strain>
    </source>
</reference>
<dbReference type="SUPFAM" id="SSF143744">
    <property type="entry name" value="GlcG-like"/>
    <property type="match status" value="1"/>
</dbReference>
<accession>A0A832H5D2</accession>
<dbReference type="Pfam" id="PF03928">
    <property type="entry name" value="HbpS-like"/>
    <property type="match status" value="1"/>
</dbReference>
<comment type="caution">
    <text evidence="1">The sequence shown here is derived from an EMBL/GenBank/DDBJ whole genome shotgun (WGS) entry which is preliminary data.</text>
</comment>
<protein>
    <submittedName>
        <fullName evidence="1">Heme-binding protein</fullName>
    </submittedName>
</protein>
<evidence type="ECO:0000313" key="1">
    <source>
        <dbReference type="EMBL" id="HGW95352.1"/>
    </source>
</evidence>
<gene>
    <name evidence="1" type="ORF">ENR47_13915</name>
</gene>
<sequence>MPRPVASCGSQLHLNASRFWILDFGLLDVEVNPMKRLMHSITMALLLSTLASNADAQGINRKETTIASQAQVINKKALTLEGARSVIAAAIAAAKQKNSPGGAIAVVDEGGNLIALERLDNTFGAAANVSIGKARTAAIFKHPTKFFEDAIKNGRTSLVAMPDFTPLQGGVLIEVDGQVIGAIGVSGASSAQQDEEIAIAGANGLNSSVGQR</sequence>
<proteinExistence type="predicted"/>
<dbReference type="AlphaFoldDB" id="A0A832H5D2"/>